<dbReference type="Proteomes" id="UP000321793">
    <property type="component" value="Unassembled WGS sequence"/>
</dbReference>
<dbReference type="InterPro" id="IPR016032">
    <property type="entry name" value="Sig_transdc_resp-reg_C-effctor"/>
</dbReference>
<dbReference type="Pfam" id="PF13424">
    <property type="entry name" value="TPR_12"/>
    <property type="match status" value="1"/>
</dbReference>
<name>A0A512SYN2_9MICO</name>
<dbReference type="Gene3D" id="1.10.10.10">
    <property type="entry name" value="Winged helix-like DNA-binding domain superfamily/Winged helix DNA-binding domain"/>
    <property type="match status" value="1"/>
</dbReference>
<dbReference type="PROSITE" id="PS51755">
    <property type="entry name" value="OMPR_PHOB"/>
    <property type="match status" value="1"/>
</dbReference>
<dbReference type="GO" id="GO:0006355">
    <property type="term" value="P:regulation of DNA-templated transcription"/>
    <property type="evidence" value="ECO:0007669"/>
    <property type="project" value="InterPro"/>
</dbReference>
<comment type="caution">
    <text evidence="8">The sequence shown here is derived from an EMBL/GenBank/DDBJ whole genome shotgun (WGS) entry which is preliminary data.</text>
</comment>
<dbReference type="Pfam" id="PF03704">
    <property type="entry name" value="BTAD"/>
    <property type="match status" value="1"/>
</dbReference>
<dbReference type="GO" id="GO:0043531">
    <property type="term" value="F:ADP binding"/>
    <property type="evidence" value="ECO:0007669"/>
    <property type="project" value="InterPro"/>
</dbReference>
<evidence type="ECO:0000259" key="7">
    <source>
        <dbReference type="PROSITE" id="PS51755"/>
    </source>
</evidence>
<feature type="domain" description="OmpR/PhoB-type" evidence="7">
    <location>
        <begin position="14"/>
        <end position="110"/>
    </location>
</feature>
<reference evidence="8 9" key="1">
    <citation type="submission" date="2019-07" db="EMBL/GenBank/DDBJ databases">
        <title>Whole genome shotgun sequence of Knoellia locipacati NBRC 109775.</title>
        <authorList>
            <person name="Hosoyama A."/>
            <person name="Uohara A."/>
            <person name="Ohji S."/>
            <person name="Ichikawa N."/>
        </authorList>
    </citation>
    <scope>NUCLEOTIDE SEQUENCE [LARGE SCALE GENOMIC DNA]</scope>
    <source>
        <strain evidence="8 9">NBRC 109775</strain>
    </source>
</reference>
<dbReference type="SUPFAM" id="SSF46894">
    <property type="entry name" value="C-terminal effector domain of the bipartite response regulators"/>
    <property type="match status" value="1"/>
</dbReference>
<keyword evidence="4" id="KW-0804">Transcription</keyword>
<feature type="DNA-binding region" description="OmpR/PhoB-type" evidence="5">
    <location>
        <begin position="14"/>
        <end position="110"/>
    </location>
</feature>
<gene>
    <name evidence="8" type="ORF">KLO01_10810</name>
</gene>
<dbReference type="Pfam" id="PF13191">
    <property type="entry name" value="AAA_16"/>
    <property type="match status" value="1"/>
</dbReference>
<dbReference type="InterPro" id="IPR027417">
    <property type="entry name" value="P-loop_NTPase"/>
</dbReference>
<dbReference type="AlphaFoldDB" id="A0A512SYN2"/>
<dbReference type="SUPFAM" id="SSF48452">
    <property type="entry name" value="TPR-like"/>
    <property type="match status" value="2"/>
</dbReference>
<dbReference type="Gene3D" id="1.25.40.10">
    <property type="entry name" value="Tetratricopeptide repeat domain"/>
    <property type="match status" value="2"/>
</dbReference>
<dbReference type="PRINTS" id="PR00364">
    <property type="entry name" value="DISEASERSIST"/>
</dbReference>
<accession>A0A512SYN2</accession>
<dbReference type="SMART" id="SM00862">
    <property type="entry name" value="Trans_reg_C"/>
    <property type="match status" value="1"/>
</dbReference>
<dbReference type="PANTHER" id="PTHR35807">
    <property type="entry name" value="TRANSCRIPTIONAL REGULATOR REDD-RELATED"/>
    <property type="match status" value="1"/>
</dbReference>
<protein>
    <recommendedName>
        <fullName evidence="7">OmpR/PhoB-type domain-containing protein</fullName>
    </recommendedName>
</protein>
<dbReference type="SUPFAM" id="SSF52540">
    <property type="entry name" value="P-loop containing nucleoside triphosphate hydrolases"/>
    <property type="match status" value="1"/>
</dbReference>
<comment type="similarity">
    <text evidence="1">Belongs to the AfsR/DnrI/RedD regulatory family.</text>
</comment>
<evidence type="ECO:0000313" key="8">
    <source>
        <dbReference type="EMBL" id="GEQ13034.1"/>
    </source>
</evidence>
<dbReference type="EMBL" id="BKBA01000003">
    <property type="protein sequence ID" value="GEQ13034.1"/>
    <property type="molecule type" value="Genomic_DNA"/>
</dbReference>
<dbReference type="SMART" id="SM01043">
    <property type="entry name" value="BTAD"/>
    <property type="match status" value="1"/>
</dbReference>
<feature type="region of interest" description="Disordered" evidence="6">
    <location>
        <begin position="262"/>
        <end position="307"/>
    </location>
</feature>
<dbReference type="GO" id="GO:0003677">
    <property type="term" value="F:DNA binding"/>
    <property type="evidence" value="ECO:0007669"/>
    <property type="project" value="UniProtKB-UniRule"/>
</dbReference>
<dbReference type="CDD" id="cd15831">
    <property type="entry name" value="BTAD"/>
    <property type="match status" value="1"/>
</dbReference>
<dbReference type="Gene3D" id="3.40.50.300">
    <property type="entry name" value="P-loop containing nucleotide triphosphate hydrolases"/>
    <property type="match status" value="1"/>
</dbReference>
<dbReference type="InterPro" id="IPR011990">
    <property type="entry name" value="TPR-like_helical_dom_sf"/>
</dbReference>
<proteinExistence type="inferred from homology"/>
<dbReference type="RefSeq" id="WP_147062819.1">
    <property type="nucleotide sequence ID" value="NZ_BAABDN010000001.1"/>
</dbReference>
<keyword evidence="3 5" id="KW-0238">DNA-binding</keyword>
<feature type="compositionally biased region" description="Low complexity" evidence="6">
    <location>
        <begin position="265"/>
        <end position="307"/>
    </location>
</feature>
<dbReference type="OrthoDB" id="3691954at2"/>
<keyword evidence="9" id="KW-1185">Reference proteome</keyword>
<evidence type="ECO:0000256" key="3">
    <source>
        <dbReference type="ARBA" id="ARBA00023125"/>
    </source>
</evidence>
<dbReference type="PANTHER" id="PTHR35807:SF1">
    <property type="entry name" value="TRANSCRIPTIONAL REGULATOR REDD"/>
    <property type="match status" value="1"/>
</dbReference>
<evidence type="ECO:0000256" key="2">
    <source>
        <dbReference type="ARBA" id="ARBA00023015"/>
    </source>
</evidence>
<feature type="region of interest" description="Disordered" evidence="6">
    <location>
        <begin position="1"/>
        <end position="21"/>
    </location>
</feature>
<dbReference type="GO" id="GO:0000160">
    <property type="term" value="P:phosphorelay signal transduction system"/>
    <property type="evidence" value="ECO:0007669"/>
    <property type="project" value="InterPro"/>
</dbReference>
<evidence type="ECO:0000256" key="4">
    <source>
        <dbReference type="ARBA" id="ARBA00023163"/>
    </source>
</evidence>
<evidence type="ECO:0000256" key="6">
    <source>
        <dbReference type="SAM" id="MobiDB-lite"/>
    </source>
</evidence>
<evidence type="ECO:0000256" key="1">
    <source>
        <dbReference type="ARBA" id="ARBA00005820"/>
    </source>
</evidence>
<dbReference type="InterPro" id="IPR051677">
    <property type="entry name" value="AfsR-DnrI-RedD_regulator"/>
</dbReference>
<keyword evidence="2" id="KW-0805">Transcription regulation</keyword>
<sequence>MVTPPAQDIQERGPDTGSRPELGACVLGMVRLVRGTQDVPLTPSERALVAGLAVAEHRVVTVDALAEWIWGGRSHASPRNRVQAVVSGLRRKVVPAPLIVTHEAGYRLDDAVWTDLGHRASLTRRALSLDPASAEKHALLHEAESLNLGAALGGVTDSPDVEARRRRIDEESLEVTLQRIEADLETGHLDGVASALAHLSESHPFHEQVHALLMRALVRVGRQAEALSVYRDVHTRLDEDLGVRPGPILAAAHHEVLTFDKPVASTPTRSSPPSTSPAGPTDDAARVTDPAAPTTSSPDPAPATSSAPVALRQIPAPRTAPRSVAHLVGRESELERLVAAATRPTGTAPVVAVTGLGGMGKTTLAVEAAHRLRDDFPDGTLYLHLDSETGRAGVSSVLAHFLQLLGVPADVLPTSHDARVAMYRSILDTKRLLVVLDDIGPGVDVRDLLPTRAPSAAILTSRLPLTECEPTLRIVVTALGDRESAQLLGGLVGDDRVEGEADGLRQLAQACLGLPLLLRITAQRVASRPDLTLRRAASSLSSEIRGQSDGEQSDRAIYAGLGLAEAPLSDAAREVLGRFAGLPFRAASRWLLASLVHGTGEGSPRDGDAAVDELHAAYLLETESREGLSTQFVLHDLVRLYAVQSETPADVTDDVGRVARTLLRTALPQAQGYPVQFLPLPPCPDGRRLPRSSGRVDPEEALAFLRTEQDTFLLCARAVAATDAATAWRLMVVLGQHAQNGLELERWFAVVETVREHLDADLVDDRRGLAHLDLVEAHLRHESAHSRLAATLATHARRTMLLDGDVDGAVVAAVVLGRAHRANGERAAAEEALEWATRSSGEDLDGVVRAYVALAWGSLLDDYDVLEAGREHLFEATRLFGEVEDWSGSATALFALARIHRRLGEYAAGLPLCDAAMDLFTRLGDVNGLTAVIDTRADILVQMGEPMQALPGAVQAVEQAAIRHDDFMLHRAQRTLGRAHAALGRLVESEAVLRDSIAGFERLDRPLSRAASLRDLGRVLQLQGRLGEAIEVLESERDCLLRSGLTDNAELDGILARLDAKVRAQGGYAPRDVHDGRGGSGVA</sequence>
<dbReference type="Pfam" id="PF00486">
    <property type="entry name" value="Trans_reg_C"/>
    <property type="match status" value="1"/>
</dbReference>
<dbReference type="InterPro" id="IPR036388">
    <property type="entry name" value="WH-like_DNA-bd_sf"/>
</dbReference>
<dbReference type="InterPro" id="IPR005158">
    <property type="entry name" value="BTAD"/>
</dbReference>
<dbReference type="InterPro" id="IPR001867">
    <property type="entry name" value="OmpR/PhoB-type_DNA-bd"/>
</dbReference>
<dbReference type="InterPro" id="IPR041664">
    <property type="entry name" value="AAA_16"/>
</dbReference>
<evidence type="ECO:0000256" key="5">
    <source>
        <dbReference type="PROSITE-ProRule" id="PRU01091"/>
    </source>
</evidence>
<organism evidence="8 9">
    <name type="scientific">Knoellia locipacati</name>
    <dbReference type="NCBI Taxonomy" id="882824"/>
    <lineage>
        <taxon>Bacteria</taxon>
        <taxon>Bacillati</taxon>
        <taxon>Actinomycetota</taxon>
        <taxon>Actinomycetes</taxon>
        <taxon>Micrococcales</taxon>
        <taxon>Intrasporangiaceae</taxon>
        <taxon>Knoellia</taxon>
    </lineage>
</organism>
<evidence type="ECO:0000313" key="9">
    <source>
        <dbReference type="Proteomes" id="UP000321793"/>
    </source>
</evidence>